<dbReference type="Pfam" id="PF13556">
    <property type="entry name" value="HTH_30"/>
    <property type="match status" value="1"/>
</dbReference>
<dbReference type="Pfam" id="PF17853">
    <property type="entry name" value="GGDEF_2"/>
    <property type="match status" value="1"/>
</dbReference>
<dbReference type="AlphaFoldDB" id="A0A239ADF9"/>
<evidence type="ECO:0000256" key="1">
    <source>
        <dbReference type="ARBA" id="ARBA00006754"/>
    </source>
</evidence>
<dbReference type="Pfam" id="PF25906">
    <property type="entry name" value="PucR-like_N"/>
    <property type="match status" value="1"/>
</dbReference>
<dbReference type="InterPro" id="IPR042070">
    <property type="entry name" value="PucR_C-HTH_sf"/>
</dbReference>
<dbReference type="RefSeq" id="WP_089303424.1">
    <property type="nucleotide sequence ID" value="NZ_FZNW01000037.1"/>
</dbReference>
<feature type="region of interest" description="Disordered" evidence="2">
    <location>
        <begin position="1"/>
        <end position="37"/>
    </location>
</feature>
<accession>A0A239ADF9</accession>
<dbReference type="Proteomes" id="UP000198348">
    <property type="component" value="Unassembled WGS sequence"/>
</dbReference>
<proteinExistence type="inferred from homology"/>
<evidence type="ECO:0000259" key="3">
    <source>
        <dbReference type="Pfam" id="PF13556"/>
    </source>
</evidence>
<comment type="similarity">
    <text evidence="1">Belongs to the CdaR family.</text>
</comment>
<dbReference type="OrthoDB" id="5243741at2"/>
<sequence length="419" mass="46128">MTYSVTDRPSPPCAQPRPRTTGEHSGRTSPNPSLSDLAQDFRPYASRLARAVMNGVRQHVPAYAGPLDEVYGEIVLTSVRAVILRGIDAIVEPNVSRDDWTAMFRGIGEMEFRAGRPVETMQAACRIGTRIVARHVTNYAKHRGVPADTVRRYAGMIAVQSSKLTTAATEGYEHARSNATRTGERERARLLELLVTDPPASEQGFVDAATEAGWELPGTVSAVALQRPREADHAPPGELGPQVLVDLDSTEPCLIAAADDPLLRQLTSALPGWRAAVGPPARPEGTHHSLRVARRALDLSRRRLIPDTQVIDCTEHETTLTLLADDSLGRMLVDRHLAPLSGLTRHQRDRMLDTLHAWLSSRGQVASIAAQLRIHPQTVRYRMRQLDKLFGSRLTDPRHRFELTLAVRTARLLDGGSAR</sequence>
<feature type="domain" description="PucR-like N-terminal" evidence="5">
    <location>
        <begin position="36"/>
        <end position="195"/>
    </location>
</feature>
<feature type="domain" description="CdaR GGDEF-like" evidence="4">
    <location>
        <begin position="202"/>
        <end position="299"/>
    </location>
</feature>
<gene>
    <name evidence="6" type="ORF">SAMN06265360_13714</name>
</gene>
<evidence type="ECO:0000259" key="4">
    <source>
        <dbReference type="Pfam" id="PF17853"/>
    </source>
</evidence>
<dbReference type="InterPro" id="IPR051448">
    <property type="entry name" value="CdaR-like_regulators"/>
</dbReference>
<organism evidence="6 7">
    <name type="scientific">Haloechinothrix alba</name>
    <dbReference type="NCBI Taxonomy" id="664784"/>
    <lineage>
        <taxon>Bacteria</taxon>
        <taxon>Bacillati</taxon>
        <taxon>Actinomycetota</taxon>
        <taxon>Actinomycetes</taxon>
        <taxon>Pseudonocardiales</taxon>
        <taxon>Pseudonocardiaceae</taxon>
        <taxon>Haloechinothrix</taxon>
    </lineage>
</organism>
<dbReference type="PANTHER" id="PTHR33744">
    <property type="entry name" value="CARBOHYDRATE DIACID REGULATOR"/>
    <property type="match status" value="1"/>
</dbReference>
<evidence type="ECO:0000256" key="2">
    <source>
        <dbReference type="SAM" id="MobiDB-lite"/>
    </source>
</evidence>
<protein>
    <submittedName>
        <fullName evidence="6">PucR C-terminal helix-turn-helix domain-containing protein</fullName>
    </submittedName>
</protein>
<keyword evidence="7" id="KW-1185">Reference proteome</keyword>
<dbReference type="PANTHER" id="PTHR33744:SF1">
    <property type="entry name" value="DNA-BINDING TRANSCRIPTIONAL ACTIVATOR ADER"/>
    <property type="match status" value="1"/>
</dbReference>
<reference evidence="7" key="1">
    <citation type="submission" date="2017-06" db="EMBL/GenBank/DDBJ databases">
        <authorList>
            <person name="Varghese N."/>
            <person name="Submissions S."/>
        </authorList>
    </citation>
    <scope>NUCLEOTIDE SEQUENCE [LARGE SCALE GENOMIC DNA]</scope>
    <source>
        <strain evidence="7">DSM 45207</strain>
    </source>
</reference>
<name>A0A239ADF9_9PSEU</name>
<dbReference type="Gene3D" id="1.10.10.2840">
    <property type="entry name" value="PucR C-terminal helix-turn-helix domain"/>
    <property type="match status" value="1"/>
</dbReference>
<dbReference type="InterPro" id="IPR025736">
    <property type="entry name" value="PucR_C-HTH_dom"/>
</dbReference>
<dbReference type="InterPro" id="IPR058663">
    <property type="entry name" value="PucR-like_N"/>
</dbReference>
<feature type="domain" description="PucR C-terminal helix-turn-helix" evidence="3">
    <location>
        <begin position="352"/>
        <end position="408"/>
    </location>
</feature>
<dbReference type="InterPro" id="IPR041522">
    <property type="entry name" value="CdaR_GGDEF"/>
</dbReference>
<dbReference type="EMBL" id="FZNW01000037">
    <property type="protein sequence ID" value="SNR93635.1"/>
    <property type="molecule type" value="Genomic_DNA"/>
</dbReference>
<feature type="compositionally biased region" description="Polar residues" evidence="2">
    <location>
        <begin position="27"/>
        <end position="36"/>
    </location>
</feature>
<evidence type="ECO:0000259" key="5">
    <source>
        <dbReference type="Pfam" id="PF25906"/>
    </source>
</evidence>
<evidence type="ECO:0000313" key="6">
    <source>
        <dbReference type="EMBL" id="SNR93635.1"/>
    </source>
</evidence>
<evidence type="ECO:0000313" key="7">
    <source>
        <dbReference type="Proteomes" id="UP000198348"/>
    </source>
</evidence>